<comment type="cofactor">
    <cofactor evidence="2 12">
        <name>Mg(2+)</name>
        <dbReference type="ChEBI" id="CHEBI:18420"/>
    </cofactor>
</comment>
<dbReference type="PANTHER" id="PTHR43295">
    <property type="entry name" value="ARGININE DECARBOXYLASE"/>
    <property type="match status" value="1"/>
</dbReference>
<keyword evidence="9 12" id="KW-0745">Spermidine biosynthesis</keyword>
<dbReference type="Pfam" id="PF02784">
    <property type="entry name" value="Orn_Arg_deC_N"/>
    <property type="match status" value="1"/>
</dbReference>
<evidence type="ECO:0000259" key="15">
    <source>
        <dbReference type="Pfam" id="PF17944"/>
    </source>
</evidence>
<gene>
    <name evidence="12 16" type="primary">speA</name>
    <name evidence="16" type="ORF">K3G22_07940</name>
</gene>
<dbReference type="InterPro" id="IPR022644">
    <property type="entry name" value="De-COase2_N"/>
</dbReference>
<sequence length="637" mass="70979">MNDWSIDDARAGYNVTHWSQGFYGISDQGEVTVSPDPKNPEYKIGLNELAKDMVKAGVALPVLVRFPQILHHRVNSLCQAFDQAIQKYEYQADYLLVYPIKVNQQQTVVEEILASQASKEVPQLGLEAGSKPELMAVLAMAQKASSVIVCNGYKDNEYIRLALIGEKLGHKVYIVLEKLSELKMVLAESKRLGVTPRLGLRARLAFQGKGKWQASGGEKSKFGLSAAQILTVVDQLKQNDMLDSLQLLHFHLGSQIANIRDIRQGVSEAGRFYCELRELGASVNCFDVGGGLAVDYDGTRSQSNNSMNYGLTEYANNIVNVLTDICNEYAQPMPRIISESGRYLTAHHAVLITDVIGTEAYQPENIQPPAEESPQLLHNMWHSWSEISGRADQRALIEIYHDSQSDLQEAQSLFALGQLSLAERAWAEQANLRVCHEVQGLLSTKNRYHRPIIDELNEKLADKFFVNFSLFQSLPDAWGIDQVFPVLPLSGLDKAPERRAVMLDITCDSDGIVDQYVDGQGIETTLPVPAWSAESPYLIGFFLVGAYQEILGDMHNLFGDTNSAVVRIEENGVTNIESVLAGDTVADVLRYVNLDAVAFMRTYEELVNLHIEEDERAQILEELQVGLKGYTYLEDFS</sequence>
<dbReference type="Pfam" id="PF17944">
    <property type="entry name" value="Arg_decarbox_C"/>
    <property type="match status" value="1"/>
</dbReference>
<dbReference type="InterPro" id="IPR029066">
    <property type="entry name" value="PLP-binding_barrel"/>
</dbReference>
<feature type="binding site" evidence="12">
    <location>
        <begin position="286"/>
        <end position="296"/>
    </location>
    <ligand>
        <name>substrate</name>
    </ligand>
</feature>
<evidence type="ECO:0000256" key="3">
    <source>
        <dbReference type="ARBA" id="ARBA00002257"/>
    </source>
</evidence>
<dbReference type="Gene3D" id="2.40.37.10">
    <property type="entry name" value="Lyase, Ornithine Decarboxylase, Chain A, domain 1"/>
    <property type="match status" value="1"/>
</dbReference>
<comment type="catalytic activity">
    <reaction evidence="12">
        <text>L-arginine + H(+) = agmatine + CO2</text>
        <dbReference type="Rhea" id="RHEA:17641"/>
        <dbReference type="ChEBI" id="CHEBI:15378"/>
        <dbReference type="ChEBI" id="CHEBI:16526"/>
        <dbReference type="ChEBI" id="CHEBI:32682"/>
        <dbReference type="ChEBI" id="CHEBI:58145"/>
        <dbReference type="EC" id="4.1.1.19"/>
    </reaction>
</comment>
<evidence type="ECO:0000259" key="14">
    <source>
        <dbReference type="Pfam" id="PF17810"/>
    </source>
</evidence>
<comment type="pathway">
    <text evidence="12">Amine and polyamine biosynthesis; agmatine biosynthesis; agmatine from L-arginine: step 1/1.</text>
</comment>
<dbReference type="Gene3D" id="3.20.20.10">
    <property type="entry name" value="Alanine racemase"/>
    <property type="match status" value="1"/>
</dbReference>
<keyword evidence="8 12" id="KW-0663">Pyridoxal phosphate</keyword>
<dbReference type="EMBL" id="CP080635">
    <property type="protein sequence ID" value="QYX74314.1"/>
    <property type="molecule type" value="Genomic_DNA"/>
</dbReference>
<dbReference type="Gene3D" id="1.10.287.3440">
    <property type="match status" value="1"/>
</dbReference>
<evidence type="ECO:0000256" key="7">
    <source>
        <dbReference type="ARBA" id="ARBA00022842"/>
    </source>
</evidence>
<dbReference type="HAMAP" id="MF_01417">
    <property type="entry name" value="SpeA"/>
    <property type="match status" value="1"/>
</dbReference>
<dbReference type="InterPro" id="IPR041128">
    <property type="entry name" value="Arg_decarbox_C"/>
</dbReference>
<evidence type="ECO:0000256" key="6">
    <source>
        <dbReference type="ARBA" id="ARBA00022793"/>
    </source>
</evidence>
<keyword evidence="11 12" id="KW-0456">Lyase</keyword>
<dbReference type="GO" id="GO:0008792">
    <property type="term" value="F:arginine decarboxylase activity"/>
    <property type="evidence" value="ECO:0007669"/>
    <property type="project" value="UniProtKB-EC"/>
</dbReference>
<proteinExistence type="inferred from homology"/>
<keyword evidence="5 12" id="KW-0479">Metal-binding</keyword>
<evidence type="ECO:0000313" key="16">
    <source>
        <dbReference type="EMBL" id="QYX74314.1"/>
    </source>
</evidence>
<dbReference type="PRINTS" id="PR01179">
    <property type="entry name" value="ODADCRBXLASE"/>
</dbReference>
<feature type="domain" description="Arginine decarboxylase C-terminal helical" evidence="15">
    <location>
        <begin position="585"/>
        <end position="633"/>
    </location>
</feature>
<evidence type="ECO:0000256" key="8">
    <source>
        <dbReference type="ARBA" id="ARBA00022898"/>
    </source>
</evidence>
<accession>A0ABX8XFZ6</accession>
<reference evidence="16 17" key="1">
    <citation type="submission" date="2021-08" db="EMBL/GenBank/DDBJ databases">
        <title>Shewanella putrefaciens YZ-J, complete genome.</title>
        <authorList>
            <person name="Yi Z."/>
        </authorList>
    </citation>
    <scope>NUCLEOTIDE SEQUENCE [LARGE SCALE GENOMIC DNA]</scope>
    <source>
        <strain evidence="16 17">YZ-J</strain>
    </source>
</reference>
<dbReference type="EC" id="4.1.1.19" evidence="12"/>
<dbReference type="SUPFAM" id="SSF51419">
    <property type="entry name" value="PLP-binding barrel"/>
    <property type="match status" value="1"/>
</dbReference>
<keyword evidence="7 12" id="KW-0460">Magnesium</keyword>
<dbReference type="Proteomes" id="UP000827084">
    <property type="component" value="Chromosome"/>
</dbReference>
<keyword evidence="6 12" id="KW-0210">Decarboxylase</keyword>
<dbReference type="Gene3D" id="1.20.58.930">
    <property type="match status" value="1"/>
</dbReference>
<comment type="similarity">
    <text evidence="4 12">Belongs to the Orn/Lys/Arg decarboxylase class-II family. SpeA subfamily.</text>
</comment>
<organism evidence="16 17">
    <name type="scientific">Shewanella putrefaciens</name>
    <name type="common">Pseudomonas putrefaciens</name>
    <dbReference type="NCBI Taxonomy" id="24"/>
    <lineage>
        <taxon>Bacteria</taxon>
        <taxon>Pseudomonadati</taxon>
        <taxon>Pseudomonadota</taxon>
        <taxon>Gammaproteobacteria</taxon>
        <taxon>Alteromonadales</taxon>
        <taxon>Shewanellaceae</taxon>
        <taxon>Shewanella</taxon>
    </lineage>
</organism>
<evidence type="ECO:0000256" key="2">
    <source>
        <dbReference type="ARBA" id="ARBA00001946"/>
    </source>
</evidence>
<dbReference type="GeneID" id="67443182"/>
<dbReference type="PRINTS" id="PR01180">
    <property type="entry name" value="ARGDCRBXLASE"/>
</dbReference>
<name>A0ABX8XFZ6_SHEPU</name>
<keyword evidence="10 12" id="KW-0620">Polyamine biosynthesis</keyword>
<feature type="domain" description="Arginine decarboxylase helical bundle" evidence="14">
    <location>
        <begin position="371"/>
        <end position="457"/>
    </location>
</feature>
<evidence type="ECO:0000259" key="13">
    <source>
        <dbReference type="Pfam" id="PF02784"/>
    </source>
</evidence>
<dbReference type="NCBIfam" id="NF003763">
    <property type="entry name" value="PRK05354.1"/>
    <property type="match status" value="1"/>
</dbReference>
<comment type="cofactor">
    <cofactor evidence="1 12">
        <name>pyridoxal 5'-phosphate</name>
        <dbReference type="ChEBI" id="CHEBI:597326"/>
    </cofactor>
</comment>
<dbReference type="NCBIfam" id="TIGR01273">
    <property type="entry name" value="speA"/>
    <property type="match status" value="1"/>
</dbReference>
<dbReference type="Pfam" id="PF17810">
    <property type="entry name" value="Arg_decarb_HB"/>
    <property type="match status" value="1"/>
</dbReference>
<feature type="modified residue" description="N6-(pyridoxal phosphate)lysine" evidence="12">
    <location>
        <position position="101"/>
    </location>
</feature>
<evidence type="ECO:0000256" key="4">
    <source>
        <dbReference type="ARBA" id="ARBA00008357"/>
    </source>
</evidence>
<dbReference type="RefSeq" id="WP_011789668.1">
    <property type="nucleotide sequence ID" value="NZ_BMPK01000003.1"/>
</dbReference>
<dbReference type="CDD" id="cd06830">
    <property type="entry name" value="PLPDE_III_ADC"/>
    <property type="match status" value="1"/>
</dbReference>
<dbReference type="InterPro" id="IPR009006">
    <property type="entry name" value="Ala_racemase/Decarboxylase_C"/>
</dbReference>
<dbReference type="InterPro" id="IPR002985">
    <property type="entry name" value="Arg_decrbxlase"/>
</dbReference>
<evidence type="ECO:0000313" key="17">
    <source>
        <dbReference type="Proteomes" id="UP000827084"/>
    </source>
</evidence>
<evidence type="ECO:0000256" key="5">
    <source>
        <dbReference type="ARBA" id="ARBA00022723"/>
    </source>
</evidence>
<dbReference type="PANTHER" id="PTHR43295:SF9">
    <property type="entry name" value="BIOSYNTHETIC ARGININE DECARBOXYLASE"/>
    <property type="match status" value="1"/>
</dbReference>
<evidence type="ECO:0000256" key="1">
    <source>
        <dbReference type="ARBA" id="ARBA00001933"/>
    </source>
</evidence>
<dbReference type="InterPro" id="IPR040634">
    <property type="entry name" value="Arg_decarb_HB"/>
</dbReference>
<evidence type="ECO:0000256" key="9">
    <source>
        <dbReference type="ARBA" id="ARBA00023066"/>
    </source>
</evidence>
<comment type="function">
    <text evidence="3 12">Catalyzes the biosynthesis of agmatine from arginine.</text>
</comment>
<dbReference type="PIRSF" id="PIRSF001336">
    <property type="entry name" value="Arg_decrbxlase"/>
    <property type="match status" value="1"/>
</dbReference>
<feature type="domain" description="Orn/DAP/Arg decarboxylase 2 N-terminal" evidence="13">
    <location>
        <begin position="80"/>
        <end position="346"/>
    </location>
</feature>
<evidence type="ECO:0000256" key="10">
    <source>
        <dbReference type="ARBA" id="ARBA00023115"/>
    </source>
</evidence>
<dbReference type="InterPro" id="IPR000183">
    <property type="entry name" value="Orn/DAP/Arg_de-COase"/>
</dbReference>
<evidence type="ECO:0000256" key="11">
    <source>
        <dbReference type="ARBA" id="ARBA00023239"/>
    </source>
</evidence>
<protein>
    <recommendedName>
        <fullName evidence="12">Biosynthetic arginine decarboxylase</fullName>
        <shortName evidence="12">ADC</shortName>
        <ecNumber evidence="12">4.1.1.19</ecNumber>
    </recommendedName>
</protein>
<evidence type="ECO:0000256" key="12">
    <source>
        <dbReference type="HAMAP-Rule" id="MF_01417"/>
    </source>
</evidence>
<keyword evidence="17" id="KW-1185">Reference proteome</keyword>